<protein>
    <recommendedName>
        <fullName evidence="3">PIN domain-containing protein</fullName>
    </recommendedName>
</protein>
<evidence type="ECO:0000313" key="1">
    <source>
        <dbReference type="EMBL" id="MFD1662912.1"/>
    </source>
</evidence>
<accession>A0ABW4J060</accession>
<dbReference type="RefSeq" id="WP_381091281.1">
    <property type="nucleotide sequence ID" value="NZ_JBHUDX010000108.1"/>
</dbReference>
<name>A0ABW4J060_9ACTN</name>
<gene>
    <name evidence="1" type="ORF">ACFSL4_33285</name>
</gene>
<reference evidence="2" key="1">
    <citation type="journal article" date="2019" name="Int. J. Syst. Evol. Microbiol.">
        <title>The Global Catalogue of Microorganisms (GCM) 10K type strain sequencing project: providing services to taxonomists for standard genome sequencing and annotation.</title>
        <authorList>
            <consortium name="The Broad Institute Genomics Platform"/>
            <consortium name="The Broad Institute Genome Sequencing Center for Infectious Disease"/>
            <person name="Wu L."/>
            <person name="Ma J."/>
        </authorList>
    </citation>
    <scope>NUCLEOTIDE SEQUENCE [LARGE SCALE GENOMIC DNA]</scope>
    <source>
        <strain evidence="2">CGMCC 1.12470</strain>
    </source>
</reference>
<sequence length="72" mass="7554">MRRARTSRIGGASAPLWGGWPLPAKKRPDAVDAWVALAAARHSSAVVFTTDPGDIHVCLTVLAPSDVHVVAV</sequence>
<keyword evidence="2" id="KW-1185">Reference proteome</keyword>
<dbReference type="EMBL" id="JBHUDX010000108">
    <property type="protein sequence ID" value="MFD1662912.1"/>
    <property type="molecule type" value="Genomic_DNA"/>
</dbReference>
<organism evidence="1 2">
    <name type="scientific">Streptomyces caeni</name>
    <dbReference type="NCBI Taxonomy" id="2307231"/>
    <lineage>
        <taxon>Bacteria</taxon>
        <taxon>Bacillati</taxon>
        <taxon>Actinomycetota</taxon>
        <taxon>Actinomycetes</taxon>
        <taxon>Kitasatosporales</taxon>
        <taxon>Streptomycetaceae</taxon>
        <taxon>Streptomyces</taxon>
    </lineage>
</organism>
<evidence type="ECO:0008006" key="3">
    <source>
        <dbReference type="Google" id="ProtNLM"/>
    </source>
</evidence>
<evidence type="ECO:0000313" key="2">
    <source>
        <dbReference type="Proteomes" id="UP001597261"/>
    </source>
</evidence>
<proteinExistence type="predicted"/>
<dbReference type="Proteomes" id="UP001597261">
    <property type="component" value="Unassembled WGS sequence"/>
</dbReference>
<comment type="caution">
    <text evidence="1">The sequence shown here is derived from an EMBL/GenBank/DDBJ whole genome shotgun (WGS) entry which is preliminary data.</text>
</comment>